<comment type="caution">
    <text evidence="2">The sequence shown here is derived from an EMBL/GenBank/DDBJ whole genome shotgun (WGS) entry which is preliminary data.</text>
</comment>
<protein>
    <submittedName>
        <fullName evidence="2">Histidine kinase</fullName>
    </submittedName>
</protein>
<gene>
    <name evidence="2" type="ORF">A9R00_01640</name>
</gene>
<dbReference type="PANTHER" id="PTHR33525:SF6">
    <property type="entry name" value="HDOD DOMAIN-CONTAINING PROTEIN"/>
    <property type="match status" value="1"/>
</dbReference>
<dbReference type="Gene3D" id="1.10.3210.10">
    <property type="entry name" value="Hypothetical protein af1432"/>
    <property type="match status" value="1"/>
</dbReference>
<proteinExistence type="predicted"/>
<evidence type="ECO:0000313" key="2">
    <source>
        <dbReference type="EMBL" id="OUS41292.1"/>
    </source>
</evidence>
<name>A0A1Y5I264_OLEAN</name>
<dbReference type="Proteomes" id="UP000227088">
    <property type="component" value="Unassembled WGS sequence"/>
</dbReference>
<organism evidence="2 3">
    <name type="scientific">Oleispira antarctica</name>
    <dbReference type="NCBI Taxonomy" id="188908"/>
    <lineage>
        <taxon>Bacteria</taxon>
        <taxon>Pseudomonadati</taxon>
        <taxon>Pseudomonadota</taxon>
        <taxon>Gammaproteobacteria</taxon>
        <taxon>Oceanospirillales</taxon>
        <taxon>Oceanospirillaceae</taxon>
        <taxon>Oleispira</taxon>
    </lineage>
</organism>
<dbReference type="Pfam" id="PF08668">
    <property type="entry name" value="HDOD"/>
    <property type="match status" value="1"/>
</dbReference>
<dbReference type="GO" id="GO:0016301">
    <property type="term" value="F:kinase activity"/>
    <property type="evidence" value="ECO:0007669"/>
    <property type="project" value="UniProtKB-KW"/>
</dbReference>
<dbReference type="PROSITE" id="PS51833">
    <property type="entry name" value="HDOD"/>
    <property type="match status" value="1"/>
</dbReference>
<feature type="domain" description="HDOD" evidence="1">
    <location>
        <begin position="19"/>
        <end position="212"/>
    </location>
</feature>
<keyword evidence="2" id="KW-0808">Transferase</keyword>
<evidence type="ECO:0000259" key="1">
    <source>
        <dbReference type="PROSITE" id="PS51833"/>
    </source>
</evidence>
<dbReference type="AlphaFoldDB" id="A0A1Y5I264"/>
<keyword evidence="2" id="KW-0418">Kinase</keyword>
<reference evidence="3" key="1">
    <citation type="journal article" date="2017" name="Proc. Natl. Acad. Sci. U.S.A.">
        <title>Simulation of Deepwater Horizon oil plume reveals substrate specialization within a complex community of hydrocarbon degraders.</title>
        <authorList>
            <person name="Hu P."/>
            <person name="Dubinsky E.A."/>
            <person name="Probst A.J."/>
            <person name="Wang J."/>
            <person name="Sieber C.M.K."/>
            <person name="Tom L.M."/>
            <person name="Gardinali P."/>
            <person name="Banfield J.F."/>
            <person name="Atlas R.M."/>
            <person name="Andersen G.L."/>
        </authorList>
    </citation>
    <scope>NUCLEOTIDE SEQUENCE [LARGE SCALE GENOMIC DNA]</scope>
</reference>
<dbReference type="PANTHER" id="PTHR33525">
    <property type="match status" value="1"/>
</dbReference>
<dbReference type="InterPro" id="IPR013976">
    <property type="entry name" value="HDOD"/>
</dbReference>
<sequence length="292" mass="32190">MAEALTQEQINNVLLGIKIPPQPQILVDLQIEQIMPDPDLNSIASLISRDVGLAGTILKVVNSPFYGLSNKITSVNQAVSLIGLDSVINIVNGLSIKSEMSDETITHMNRFWDTANDIAMIATNVAKKVGYPKPDLAYLLGLFHNSGVPLLMSRFDNYLEVLEQSYSEGSDRIIDVENALLNTNHAVVGYYIAKSWNLPKVLCDAIAEHHNCQRHFLGPQHGETDAKTLLAILKTAEHLCGSFRILGNQEVDHEWELIGAEVLTHLGLGEYDLEQLQANAEEMGISAKNYAF</sequence>
<evidence type="ECO:0000313" key="3">
    <source>
        <dbReference type="Proteomes" id="UP000227088"/>
    </source>
</evidence>
<accession>A0A1Y5I264</accession>
<dbReference type="EMBL" id="MABE01000096">
    <property type="protein sequence ID" value="OUS41292.1"/>
    <property type="molecule type" value="Genomic_DNA"/>
</dbReference>
<dbReference type="SUPFAM" id="SSF109604">
    <property type="entry name" value="HD-domain/PDEase-like"/>
    <property type="match status" value="1"/>
</dbReference>
<dbReference type="InterPro" id="IPR052340">
    <property type="entry name" value="RNase_Y/CdgJ"/>
</dbReference>